<dbReference type="OrthoDB" id="3071207at2759"/>
<keyword evidence="4" id="KW-1185">Reference proteome</keyword>
<dbReference type="Proteomes" id="UP000054166">
    <property type="component" value="Unassembled WGS sequence"/>
</dbReference>
<dbReference type="HOGENOM" id="CLU_343246_0_0_1"/>
<dbReference type="InParanoid" id="A0A0C3EWN2"/>
<feature type="compositionally biased region" description="Polar residues" evidence="2">
    <location>
        <begin position="315"/>
        <end position="328"/>
    </location>
</feature>
<keyword evidence="1" id="KW-0175">Coiled coil</keyword>
<feature type="compositionally biased region" description="Acidic residues" evidence="2">
    <location>
        <begin position="787"/>
        <end position="796"/>
    </location>
</feature>
<feature type="compositionally biased region" description="Low complexity" evidence="2">
    <location>
        <begin position="656"/>
        <end position="673"/>
    </location>
</feature>
<dbReference type="EMBL" id="KN833030">
    <property type="protein sequence ID" value="KIM76930.1"/>
    <property type="molecule type" value="Genomic_DNA"/>
</dbReference>
<name>A0A0C3EWN2_PILCF</name>
<dbReference type="STRING" id="765440.A0A0C3EWN2"/>
<feature type="compositionally biased region" description="Low complexity" evidence="2">
    <location>
        <begin position="424"/>
        <end position="472"/>
    </location>
</feature>
<dbReference type="AlphaFoldDB" id="A0A0C3EWN2"/>
<feature type="region of interest" description="Disordered" evidence="2">
    <location>
        <begin position="385"/>
        <end position="472"/>
    </location>
</feature>
<evidence type="ECO:0000313" key="4">
    <source>
        <dbReference type="Proteomes" id="UP000054166"/>
    </source>
</evidence>
<feature type="compositionally biased region" description="Low complexity" evidence="2">
    <location>
        <begin position="576"/>
        <end position="627"/>
    </location>
</feature>
<reference evidence="4" key="2">
    <citation type="submission" date="2015-01" db="EMBL/GenBank/DDBJ databases">
        <title>Evolutionary Origins and Diversification of the Mycorrhizal Mutualists.</title>
        <authorList>
            <consortium name="DOE Joint Genome Institute"/>
            <consortium name="Mycorrhizal Genomics Consortium"/>
            <person name="Kohler A."/>
            <person name="Kuo A."/>
            <person name="Nagy L.G."/>
            <person name="Floudas D."/>
            <person name="Copeland A."/>
            <person name="Barry K.W."/>
            <person name="Cichocki N."/>
            <person name="Veneault-Fourrey C."/>
            <person name="LaButti K."/>
            <person name="Lindquist E.A."/>
            <person name="Lipzen A."/>
            <person name="Lundell T."/>
            <person name="Morin E."/>
            <person name="Murat C."/>
            <person name="Riley R."/>
            <person name="Ohm R."/>
            <person name="Sun H."/>
            <person name="Tunlid A."/>
            <person name="Henrissat B."/>
            <person name="Grigoriev I.V."/>
            <person name="Hibbett D.S."/>
            <person name="Martin F."/>
        </authorList>
    </citation>
    <scope>NUCLEOTIDE SEQUENCE [LARGE SCALE GENOMIC DNA]</scope>
    <source>
        <strain evidence="4">F 1598</strain>
    </source>
</reference>
<sequence>MPSTEQPVQKYWLHDDNSRILLATLTAVALAAGSSVLWRARRSTAAAEHIDVLSSSDLHISPGEKVPEREEMNAQSESHTDTAEASGSTKASKSSRSKERRRRGKDHIKEMTKAGTTNTKKSKKQGVASKTAGDAVPKSTMVVPEIIEPGPASRESLDGSTASSSTSRSSSISMAKDPSLLDPGAEEPDAVLEGDISLFTTTITSSVSAPGAQGRLHEEQIPKSTLLRSSQSESIHLPDHNAVLASDSISSFPSSSSNSLTSPPSSTSFSSDKLCDSSSLQPSHSMYPHYTSPSPSSSLNPNGDTSWDYDPQGQAMGSLSNGNSSTTYRKPPRFRSRSRGSRAASPIPMSISYVPPCNVEFPTTTDNPLLVPSESAPASTSEILPTFTFPTLNPSPSPSPGPSNLTPSSTRPKINTIITHPVQPASTPSAHSHSNPHSTNSTPLRTPTPSQSPMASSSTSASTPSSVSVSAQTQLASLRGALEAARMREEKAKGEVERLNRECQELRWRWGEDVGIWRRREGELQTHIQVLIQHLQGYASILASLPQTAHLQVAYPNLIPHPNGIQHQSYTTPYDASSTHSPSPASQSQSPRSHPTSPQQNSNSPLSPFSPYSSLQLPQSQQHPNNSHTKHTKGQTVTPNSHQNLFSLFFPGPGGSAVASGSRSGLSSGSASPVQDGSPVDDRGRRPTKMRKRTKTATQRDQDGLLLMESITGDGDGEEDGDDGEDEEEEQEEFSNLLADAILKRPESIRDGSLRAMRKDSRGKAANGNPPGSLQKGEIHLNGDGGGEPEEDEDGQGDGWIREPFSSTSRPNVCGTEDEKP</sequence>
<feature type="compositionally biased region" description="Basic and acidic residues" evidence="2">
    <location>
        <begin position="65"/>
        <end position="82"/>
    </location>
</feature>
<protein>
    <submittedName>
        <fullName evidence="3">Uncharacterized protein</fullName>
    </submittedName>
</protein>
<feature type="coiled-coil region" evidence="1">
    <location>
        <begin position="475"/>
        <end position="509"/>
    </location>
</feature>
<organism evidence="3 4">
    <name type="scientific">Piloderma croceum (strain F 1598)</name>
    <dbReference type="NCBI Taxonomy" id="765440"/>
    <lineage>
        <taxon>Eukaryota</taxon>
        <taxon>Fungi</taxon>
        <taxon>Dikarya</taxon>
        <taxon>Basidiomycota</taxon>
        <taxon>Agaricomycotina</taxon>
        <taxon>Agaricomycetes</taxon>
        <taxon>Agaricomycetidae</taxon>
        <taxon>Atheliales</taxon>
        <taxon>Atheliaceae</taxon>
        <taxon>Piloderma</taxon>
    </lineage>
</organism>
<feature type="region of interest" description="Disordered" evidence="2">
    <location>
        <begin position="206"/>
        <end position="353"/>
    </location>
</feature>
<gene>
    <name evidence="3" type="ORF">PILCRDRAFT_12461</name>
</gene>
<feature type="region of interest" description="Disordered" evidence="2">
    <location>
        <begin position="58"/>
        <end position="193"/>
    </location>
</feature>
<feature type="compositionally biased region" description="Basic residues" evidence="2">
    <location>
        <begin position="686"/>
        <end position="695"/>
    </location>
</feature>
<evidence type="ECO:0000313" key="3">
    <source>
        <dbReference type="EMBL" id="KIM76930.1"/>
    </source>
</evidence>
<accession>A0A0C3EWN2</accession>
<feature type="compositionally biased region" description="Basic and acidic residues" evidence="2">
    <location>
        <begin position="742"/>
        <end position="763"/>
    </location>
</feature>
<feature type="compositionally biased region" description="Low complexity" evidence="2">
    <location>
        <begin position="160"/>
        <end position="173"/>
    </location>
</feature>
<reference evidence="3 4" key="1">
    <citation type="submission" date="2014-04" db="EMBL/GenBank/DDBJ databases">
        <authorList>
            <consortium name="DOE Joint Genome Institute"/>
            <person name="Kuo A."/>
            <person name="Tarkka M."/>
            <person name="Buscot F."/>
            <person name="Kohler A."/>
            <person name="Nagy L.G."/>
            <person name="Floudas D."/>
            <person name="Copeland A."/>
            <person name="Barry K.W."/>
            <person name="Cichocki N."/>
            <person name="Veneault-Fourrey C."/>
            <person name="LaButti K."/>
            <person name="Lindquist E.A."/>
            <person name="Lipzen A."/>
            <person name="Lundell T."/>
            <person name="Morin E."/>
            <person name="Murat C."/>
            <person name="Sun H."/>
            <person name="Tunlid A."/>
            <person name="Henrissat B."/>
            <person name="Grigoriev I.V."/>
            <person name="Hibbett D.S."/>
            <person name="Martin F."/>
            <person name="Nordberg H.P."/>
            <person name="Cantor M.N."/>
            <person name="Hua S.X."/>
        </authorList>
    </citation>
    <scope>NUCLEOTIDE SEQUENCE [LARGE SCALE GENOMIC DNA]</scope>
    <source>
        <strain evidence="3 4">F 1598</strain>
    </source>
</reference>
<feature type="compositionally biased region" description="Low complexity" evidence="2">
    <location>
        <begin position="83"/>
        <end position="92"/>
    </location>
</feature>
<feature type="compositionally biased region" description="Low complexity" evidence="2">
    <location>
        <begin position="246"/>
        <end position="298"/>
    </location>
</feature>
<feature type="compositionally biased region" description="Polar residues" evidence="2">
    <location>
        <begin position="222"/>
        <end position="234"/>
    </location>
</feature>
<feature type="compositionally biased region" description="Basic residues" evidence="2">
    <location>
        <begin position="330"/>
        <end position="340"/>
    </location>
</feature>
<feature type="compositionally biased region" description="Polar residues" evidence="2">
    <location>
        <begin position="565"/>
        <end position="575"/>
    </location>
</feature>
<feature type="compositionally biased region" description="Acidic residues" evidence="2">
    <location>
        <begin position="715"/>
        <end position="733"/>
    </location>
</feature>
<feature type="compositionally biased region" description="Polar residues" evidence="2">
    <location>
        <begin position="634"/>
        <end position="646"/>
    </location>
</feature>
<evidence type="ECO:0000256" key="2">
    <source>
        <dbReference type="SAM" id="MobiDB-lite"/>
    </source>
</evidence>
<feature type="compositionally biased region" description="Basic residues" evidence="2">
    <location>
        <begin position="93"/>
        <end position="106"/>
    </location>
</feature>
<feature type="region of interest" description="Disordered" evidence="2">
    <location>
        <begin position="564"/>
        <end position="821"/>
    </location>
</feature>
<proteinExistence type="predicted"/>
<evidence type="ECO:0000256" key="1">
    <source>
        <dbReference type="SAM" id="Coils"/>
    </source>
</evidence>